<keyword evidence="3 6" id="KW-0812">Transmembrane</keyword>
<evidence type="ECO:0000256" key="5">
    <source>
        <dbReference type="ARBA" id="ARBA00023136"/>
    </source>
</evidence>
<proteinExistence type="predicted"/>
<name>A0ABT5KJ73_9BURK</name>
<keyword evidence="2" id="KW-1003">Cell membrane</keyword>
<evidence type="ECO:0000256" key="3">
    <source>
        <dbReference type="ARBA" id="ARBA00022692"/>
    </source>
</evidence>
<accession>A0ABT5KJ73</accession>
<reference evidence="7 8" key="1">
    <citation type="submission" date="2022-10" db="EMBL/GenBank/DDBJ databases">
        <title>Paucibacter sp. hw1 Genome sequencing.</title>
        <authorList>
            <person name="Park S."/>
        </authorList>
    </citation>
    <scope>NUCLEOTIDE SEQUENCE [LARGE SCALE GENOMIC DNA]</scope>
    <source>
        <strain evidence="8">hw1</strain>
    </source>
</reference>
<evidence type="ECO:0000313" key="7">
    <source>
        <dbReference type="EMBL" id="MDC8773983.1"/>
    </source>
</evidence>
<evidence type="ECO:0000256" key="6">
    <source>
        <dbReference type="SAM" id="Phobius"/>
    </source>
</evidence>
<dbReference type="PANTHER" id="PTHR33529:SF2">
    <property type="entry name" value="LIPOPOLYSACCHARIDE EXPORT SYSTEM PERMEASE PROTEIN LPTG"/>
    <property type="match status" value="1"/>
</dbReference>
<feature type="transmembrane region" description="Helical" evidence="6">
    <location>
        <begin position="12"/>
        <end position="30"/>
    </location>
</feature>
<comment type="caution">
    <text evidence="7">The sequence shown here is derived from an EMBL/GenBank/DDBJ whole genome shotgun (WGS) entry which is preliminary data.</text>
</comment>
<keyword evidence="4 6" id="KW-1133">Transmembrane helix</keyword>
<sequence>MKTVRRLLYRDIVGSVFFVSLAFLSLFFFIDFIDELDNMRRVEAGAFKAALLALMDIPGHFYQLFPIAVLIGSIYSLAGMAQSSEFTILRTGGLGPGRALGLLAYLAAAFAALTFLVGDLAVPYFDLQADTMRARFVGAAEQTRRGAWLKDHQLIDGQERSFSINVSQADASGRLQGVRIFEFDHAGGLVARLAASHAMVDAKGFWRLSDVTQTEWVSVSDKVNSPASVGDKETLRVVRETKLAELNWKSSLHAGVIAAAVLPAASMSTLELYRYTQHLSAQEQSAQVHKIQFWRKAIYPFACFVMVALALPFAYLHGRAGGISLKVFGGIMLGISFVLLNNVAGHVGILQNWVPWLVATGPSLFYLALSLAAFGWLVRYR</sequence>
<protein>
    <submittedName>
        <fullName evidence="7">LPS export ABC transporter permease LptG</fullName>
    </submittedName>
</protein>
<dbReference type="RefSeq" id="WP_263535382.1">
    <property type="nucleotide sequence ID" value="NZ_JAQQXT010000016.1"/>
</dbReference>
<feature type="transmembrane region" description="Helical" evidence="6">
    <location>
        <begin position="61"/>
        <end position="81"/>
    </location>
</feature>
<evidence type="ECO:0000313" key="8">
    <source>
        <dbReference type="Proteomes" id="UP001221189"/>
    </source>
</evidence>
<comment type="subcellular location">
    <subcellularLocation>
        <location evidence="1">Cell membrane</location>
        <topology evidence="1">Multi-pass membrane protein</topology>
    </subcellularLocation>
</comment>
<keyword evidence="8" id="KW-1185">Reference proteome</keyword>
<feature type="transmembrane region" description="Helical" evidence="6">
    <location>
        <begin position="297"/>
        <end position="316"/>
    </location>
</feature>
<dbReference type="InterPro" id="IPR030923">
    <property type="entry name" value="LptG"/>
</dbReference>
<gene>
    <name evidence="7" type="primary">lptG</name>
    <name evidence="7" type="ORF">PRZ03_20655</name>
</gene>
<feature type="transmembrane region" description="Helical" evidence="6">
    <location>
        <begin position="102"/>
        <end position="125"/>
    </location>
</feature>
<keyword evidence="5 6" id="KW-0472">Membrane</keyword>
<feature type="transmembrane region" description="Helical" evidence="6">
    <location>
        <begin position="323"/>
        <end position="344"/>
    </location>
</feature>
<dbReference type="Proteomes" id="UP001221189">
    <property type="component" value="Unassembled WGS sequence"/>
</dbReference>
<dbReference type="PANTHER" id="PTHR33529">
    <property type="entry name" value="SLR0882 PROTEIN-RELATED"/>
    <property type="match status" value="1"/>
</dbReference>
<evidence type="ECO:0000256" key="4">
    <source>
        <dbReference type="ARBA" id="ARBA00022989"/>
    </source>
</evidence>
<organism evidence="7 8">
    <name type="scientific">Roseateles albus</name>
    <dbReference type="NCBI Taxonomy" id="2987525"/>
    <lineage>
        <taxon>Bacteria</taxon>
        <taxon>Pseudomonadati</taxon>
        <taxon>Pseudomonadota</taxon>
        <taxon>Betaproteobacteria</taxon>
        <taxon>Burkholderiales</taxon>
        <taxon>Sphaerotilaceae</taxon>
        <taxon>Roseateles</taxon>
    </lineage>
</organism>
<evidence type="ECO:0000256" key="1">
    <source>
        <dbReference type="ARBA" id="ARBA00004651"/>
    </source>
</evidence>
<dbReference type="InterPro" id="IPR005495">
    <property type="entry name" value="LptG/LptF_permease"/>
</dbReference>
<feature type="transmembrane region" description="Helical" evidence="6">
    <location>
        <begin position="356"/>
        <end position="378"/>
    </location>
</feature>
<dbReference type="EMBL" id="JAQQXT010000016">
    <property type="protein sequence ID" value="MDC8773983.1"/>
    <property type="molecule type" value="Genomic_DNA"/>
</dbReference>
<dbReference type="Pfam" id="PF03739">
    <property type="entry name" value="LptF_LptG"/>
    <property type="match status" value="1"/>
</dbReference>
<dbReference type="NCBIfam" id="TIGR04408">
    <property type="entry name" value="LptG_lptG"/>
    <property type="match status" value="1"/>
</dbReference>
<evidence type="ECO:0000256" key="2">
    <source>
        <dbReference type="ARBA" id="ARBA00022475"/>
    </source>
</evidence>